<proteinExistence type="predicted"/>
<dbReference type="AlphaFoldDB" id="A0A9W6Z8I1"/>
<dbReference type="PANTHER" id="PTHR37031">
    <property type="entry name" value="METALLOPHOSPHATASE BINDING DOMAIN PROTEIN"/>
    <property type="match status" value="1"/>
</dbReference>
<organism evidence="2 3">
    <name type="scientific">Triparma retinervis</name>
    <dbReference type="NCBI Taxonomy" id="2557542"/>
    <lineage>
        <taxon>Eukaryota</taxon>
        <taxon>Sar</taxon>
        <taxon>Stramenopiles</taxon>
        <taxon>Ochrophyta</taxon>
        <taxon>Bolidophyceae</taxon>
        <taxon>Parmales</taxon>
        <taxon>Triparmaceae</taxon>
        <taxon>Triparma</taxon>
    </lineage>
</organism>
<feature type="compositionally biased region" description="Basic and acidic residues" evidence="1">
    <location>
        <begin position="746"/>
        <end position="759"/>
    </location>
</feature>
<comment type="caution">
    <text evidence="2">The sequence shown here is derived from an EMBL/GenBank/DDBJ whole genome shotgun (WGS) entry which is preliminary data.</text>
</comment>
<dbReference type="Gene3D" id="3.60.21.70">
    <property type="entry name" value="PhoD-like phosphatase"/>
    <property type="match status" value="1"/>
</dbReference>
<dbReference type="InterPro" id="IPR038607">
    <property type="entry name" value="PhoD-like_sf"/>
</dbReference>
<reference evidence="2" key="1">
    <citation type="submission" date="2022-07" db="EMBL/GenBank/DDBJ databases">
        <title>Genome analysis of Parmales, a sister group of diatoms, reveals the evolutionary specialization of diatoms from phago-mixotrophs to photoautotrophs.</title>
        <authorList>
            <person name="Ban H."/>
            <person name="Sato S."/>
            <person name="Yoshikawa S."/>
            <person name="Kazumasa Y."/>
            <person name="Nakamura Y."/>
            <person name="Ichinomiya M."/>
            <person name="Saitoh K."/>
            <person name="Sato N."/>
            <person name="Blanc-Mathieu R."/>
            <person name="Endo H."/>
            <person name="Kuwata A."/>
            <person name="Ogata H."/>
        </authorList>
    </citation>
    <scope>NUCLEOTIDE SEQUENCE</scope>
</reference>
<evidence type="ECO:0000256" key="1">
    <source>
        <dbReference type="SAM" id="MobiDB-lite"/>
    </source>
</evidence>
<keyword evidence="3" id="KW-1185">Reference proteome</keyword>
<protein>
    <submittedName>
        <fullName evidence="2">Uncharacterized protein</fullName>
    </submittedName>
</protein>
<sequence>MSKPLISPEQLLMFESQIEGNNPPRALVVCTELPVVEMDRTETVSVRCGGEHNLTDFHSCNSSFALNPKVQSKLLDIIFGWKKRERFRQVLLLSGGLCHGLDTVVKIKGSDWAIQQVTTGPLTDRPADVRCKMLGSVLEGQYEYTHSPLSHQRNYAEALIRAKYGESSSIHAQLVGQYFARVGCICGPIIGKVTHDSAIVLIEVDNEAPVTCMVADVLSGTVLRITKLLPARKPFAFVFDGLESDRYYVVRFEGFVNADDRMGSFTTGKDYSTNTPSDYSLNLVFMSGERGKVGGGGIKSLQTSTSEEKKDESSSALPSSVWGMLTDISRHPWCGVDSVIHLGGQVDMDTATNGAIALLARAEREDEGSHSQKQLLNEALDILREAYRTSWSLPGTREALSMGSHIMLRGALDFGNLLMGRKGGVNQPKISGRSKRTLRNLVKQVYREYQRQLWDPDGVADAPMLGCSESGDEDNGEWHFHQWGNVGVFCMDVKETKIWKGRSGGKDSDMPLISDKQWGSFSDAISVETLGTLVICCEVPFVSDSIGDARYKATDPAHSHLVEHWPYHGSELIRLLNGLFEWKGALPNREVLLLCGGISVGVDSMLKHTTLGRDIRQIITGPAAAECETDLWAERTGVLNDSIAFALNLILLNQVLEREDIRAGLKAAFNQLHSGDSKSFDNPGDFARAAVKVLTRYYYNAPAALKDVALPPNLYLLEVVATMWEEGTIGIEDKVGDEALPSGKKKTAEEKQAEWDAKKGGGKNWNVPLALLNAEGFVKFVHEAFKNALIVRMNLLLKTKSENLNM</sequence>
<accession>A0A9W6Z8I1</accession>
<dbReference type="EMBL" id="BRXZ01003069">
    <property type="protein sequence ID" value="GMH46732.1"/>
    <property type="molecule type" value="Genomic_DNA"/>
</dbReference>
<dbReference type="OrthoDB" id="2419400at2759"/>
<name>A0A9W6Z8I1_9STRA</name>
<feature type="region of interest" description="Disordered" evidence="1">
    <location>
        <begin position="740"/>
        <end position="759"/>
    </location>
</feature>
<gene>
    <name evidence="2" type="ORF">TrRE_jg7087</name>
</gene>
<dbReference type="PANTHER" id="PTHR37031:SF2">
    <property type="entry name" value="PHOD-LIKE PHOSPHATASE METALLOPHOSPHATASE DOMAIN-CONTAINING PROTEIN"/>
    <property type="match status" value="1"/>
</dbReference>
<evidence type="ECO:0000313" key="2">
    <source>
        <dbReference type="EMBL" id="GMH46732.1"/>
    </source>
</evidence>
<evidence type="ECO:0000313" key="3">
    <source>
        <dbReference type="Proteomes" id="UP001165082"/>
    </source>
</evidence>
<dbReference type="Proteomes" id="UP001165082">
    <property type="component" value="Unassembled WGS sequence"/>
</dbReference>
<feature type="region of interest" description="Disordered" evidence="1">
    <location>
        <begin position="295"/>
        <end position="315"/>
    </location>
</feature>